<dbReference type="Proteomes" id="UP000520814">
    <property type="component" value="Unassembled WGS sequence"/>
</dbReference>
<evidence type="ECO:0000313" key="2">
    <source>
        <dbReference type="EMBL" id="MBB6048498.1"/>
    </source>
</evidence>
<evidence type="ECO:0000259" key="1">
    <source>
        <dbReference type="Pfam" id="PF12867"/>
    </source>
</evidence>
<dbReference type="InterPro" id="IPR024775">
    <property type="entry name" value="DinB-like"/>
</dbReference>
<gene>
    <name evidence="2" type="ORF">HNQ39_000260</name>
</gene>
<feature type="domain" description="DinB-like" evidence="1">
    <location>
        <begin position="14"/>
        <end position="140"/>
    </location>
</feature>
<name>A0A7W9W4G9_ARMRO</name>
<dbReference type="AlphaFoldDB" id="A0A7W9W4G9"/>
<dbReference type="RefSeq" id="WP_184192126.1">
    <property type="nucleotide sequence ID" value="NZ_JACHGW010000001.1"/>
</dbReference>
<accession>A0A7W9W4G9</accession>
<dbReference type="InterPro" id="IPR034660">
    <property type="entry name" value="DinB/YfiT-like"/>
</dbReference>
<sequence length="157" mass="17534">MTVQEFQAEKIEGAAKLLAFWLGAMPEEKQSWTPTLEGAANLRTAREQVAECAGANRVFTQILRGERPTPFSPFEVKSEYASLEEAQQDLIASAIECAAVVRGLSDEDLAKDYVLRRGTMSGYQVIEFPYRNMTYHGGQINLLQLLYGDTEFHIPKG</sequence>
<comment type="caution">
    <text evidence="2">The sequence shown here is derived from an EMBL/GenBank/DDBJ whole genome shotgun (WGS) entry which is preliminary data.</text>
</comment>
<organism evidence="2 3">
    <name type="scientific">Armatimonas rosea</name>
    <dbReference type="NCBI Taxonomy" id="685828"/>
    <lineage>
        <taxon>Bacteria</taxon>
        <taxon>Bacillati</taxon>
        <taxon>Armatimonadota</taxon>
        <taxon>Armatimonadia</taxon>
        <taxon>Armatimonadales</taxon>
        <taxon>Armatimonadaceae</taxon>
        <taxon>Armatimonas</taxon>
    </lineage>
</organism>
<dbReference type="Gene3D" id="1.20.120.450">
    <property type="entry name" value="dinb family like domain"/>
    <property type="match status" value="1"/>
</dbReference>
<keyword evidence="3" id="KW-1185">Reference proteome</keyword>
<proteinExistence type="predicted"/>
<evidence type="ECO:0000313" key="3">
    <source>
        <dbReference type="Proteomes" id="UP000520814"/>
    </source>
</evidence>
<dbReference type="EMBL" id="JACHGW010000001">
    <property type="protein sequence ID" value="MBB6048498.1"/>
    <property type="molecule type" value="Genomic_DNA"/>
</dbReference>
<reference evidence="2 3" key="1">
    <citation type="submission" date="2020-08" db="EMBL/GenBank/DDBJ databases">
        <title>Genomic Encyclopedia of Type Strains, Phase IV (KMG-IV): sequencing the most valuable type-strain genomes for metagenomic binning, comparative biology and taxonomic classification.</title>
        <authorList>
            <person name="Goeker M."/>
        </authorList>
    </citation>
    <scope>NUCLEOTIDE SEQUENCE [LARGE SCALE GENOMIC DNA]</scope>
    <source>
        <strain evidence="2 3">DSM 23562</strain>
    </source>
</reference>
<dbReference type="SUPFAM" id="SSF109854">
    <property type="entry name" value="DinB/YfiT-like putative metalloenzymes"/>
    <property type="match status" value="1"/>
</dbReference>
<dbReference type="Pfam" id="PF12867">
    <property type="entry name" value="DinB_2"/>
    <property type="match status" value="1"/>
</dbReference>
<protein>
    <recommendedName>
        <fullName evidence="1">DinB-like domain-containing protein</fullName>
    </recommendedName>
</protein>